<dbReference type="PANTHER" id="PTHR19328">
    <property type="entry name" value="HEDGEHOG-INTERACTING PROTEIN"/>
    <property type="match status" value="1"/>
</dbReference>
<dbReference type="InterPro" id="IPR012938">
    <property type="entry name" value="Glc/Sorbosone_DH"/>
</dbReference>
<reference evidence="2 3" key="1">
    <citation type="submission" date="2017-07" db="EMBL/GenBank/DDBJ databases">
        <authorList>
            <person name="Sun Z.S."/>
            <person name="Albrecht U."/>
            <person name="Echele G."/>
            <person name="Lee C.C."/>
        </authorList>
    </citation>
    <scope>NUCLEOTIDE SEQUENCE [LARGE SCALE GENOMIC DNA]</scope>
    <source>
        <strain evidence="2 3">DSM 14827</strain>
    </source>
</reference>
<dbReference type="Pfam" id="PF07995">
    <property type="entry name" value="GSDH"/>
    <property type="match status" value="1"/>
</dbReference>
<protein>
    <submittedName>
        <fullName evidence="2">Glucose/arabinose dehydrogenase, beta-propeller fold</fullName>
    </submittedName>
</protein>
<organism evidence="2 3">
    <name type="scientific">Paracoccus seriniphilus</name>
    <dbReference type="NCBI Taxonomy" id="184748"/>
    <lineage>
        <taxon>Bacteria</taxon>
        <taxon>Pseudomonadati</taxon>
        <taxon>Pseudomonadota</taxon>
        <taxon>Alphaproteobacteria</taxon>
        <taxon>Rhodobacterales</taxon>
        <taxon>Paracoccaceae</taxon>
        <taxon>Paracoccus</taxon>
    </lineage>
</organism>
<feature type="domain" description="Glucose/Sorbosone dehydrogenase" evidence="1">
    <location>
        <begin position="59"/>
        <end position="387"/>
    </location>
</feature>
<dbReference type="EMBL" id="FZQB01000014">
    <property type="protein sequence ID" value="SNT76000.1"/>
    <property type="molecule type" value="Genomic_DNA"/>
</dbReference>
<dbReference type="Gene3D" id="2.120.10.30">
    <property type="entry name" value="TolB, C-terminal domain"/>
    <property type="match status" value="1"/>
</dbReference>
<dbReference type="OrthoDB" id="9770043at2"/>
<name>A0A239Q0P7_9RHOB</name>
<dbReference type="AlphaFoldDB" id="A0A239Q0P7"/>
<dbReference type="PANTHER" id="PTHR19328:SF75">
    <property type="entry name" value="ALDOSE SUGAR DEHYDROGENASE YLII"/>
    <property type="match status" value="1"/>
</dbReference>
<dbReference type="PROSITE" id="PS51257">
    <property type="entry name" value="PROKAR_LIPOPROTEIN"/>
    <property type="match status" value="1"/>
</dbReference>
<dbReference type="RefSeq" id="WP_089345344.1">
    <property type="nucleotide sequence ID" value="NZ_FZQB01000014.1"/>
</dbReference>
<accession>A0A239Q0P7</accession>
<dbReference type="SUPFAM" id="SSF50952">
    <property type="entry name" value="Soluble quinoprotein glucose dehydrogenase"/>
    <property type="match status" value="1"/>
</dbReference>
<keyword evidence="3" id="KW-1185">Reference proteome</keyword>
<evidence type="ECO:0000313" key="2">
    <source>
        <dbReference type="EMBL" id="SNT76000.1"/>
    </source>
</evidence>
<dbReference type="Proteomes" id="UP000198307">
    <property type="component" value="Unassembled WGS sequence"/>
</dbReference>
<proteinExistence type="predicted"/>
<gene>
    <name evidence="2" type="ORF">SAMN05444959_11453</name>
</gene>
<dbReference type="InterPro" id="IPR011041">
    <property type="entry name" value="Quinoprot_gluc/sorb_DH_b-prop"/>
</dbReference>
<evidence type="ECO:0000313" key="3">
    <source>
        <dbReference type="Proteomes" id="UP000198307"/>
    </source>
</evidence>
<dbReference type="InterPro" id="IPR011042">
    <property type="entry name" value="6-blade_b-propeller_TolB-like"/>
</dbReference>
<evidence type="ECO:0000259" key="1">
    <source>
        <dbReference type="Pfam" id="PF07995"/>
    </source>
</evidence>
<sequence>MNAMKTFVLTSLFAGCAAAQGFNDRPPNGSDQEPAFENQTRAPALPRVAVAHRTVVDGLEHPWGMAQLPDGSWLVTERPGRLRLVAPDGTLSAPITGLPKVDAEDQGGLLDVIVGDDFADTRRLWVSFAERDPDNLTHVSVATGVLSKDATRVEDARVIWRQTPYPSTLHYGSRLVLDDKGGLFVTTGERGGNEFRHAAQDLQTTLGKVVRIDPLTGAPMGKPGVAGALPEIWSWGHRNMQGAALAPDGSLWTTEHGPMGGDELNKPQAGRNYGWPDVSYGTEYSGEQITEGLTQKEGTEQPVYYWDPSIAPSGLVFYEGEMFPDWNGDLLLGGLQSSSIVRLKLSGDRVVGEARYLQNVGRVRDVDVAQDGAIMLLTDEDGGALIRMTPR</sequence>